<evidence type="ECO:0000259" key="1">
    <source>
        <dbReference type="Pfam" id="PF09346"/>
    </source>
</evidence>
<dbReference type="SUPFAM" id="SSF48452">
    <property type="entry name" value="TPR-like"/>
    <property type="match status" value="1"/>
</dbReference>
<accession>A0A2D2DNR9</accession>
<organism evidence="2 3">
    <name type="scientific">Massilia violaceinigra</name>
    <dbReference type="NCBI Taxonomy" id="2045208"/>
    <lineage>
        <taxon>Bacteria</taxon>
        <taxon>Pseudomonadati</taxon>
        <taxon>Pseudomonadota</taxon>
        <taxon>Betaproteobacteria</taxon>
        <taxon>Burkholderiales</taxon>
        <taxon>Oxalobacteraceae</taxon>
        <taxon>Telluria group</taxon>
        <taxon>Massilia</taxon>
    </lineage>
</organism>
<gene>
    <name evidence="2" type="ORF">CR152_20460</name>
</gene>
<keyword evidence="3" id="KW-1185">Reference proteome</keyword>
<reference evidence="2" key="1">
    <citation type="submission" date="2017-10" db="EMBL/GenBank/DDBJ databases">
        <title>Massilia psychrophilum sp. nov., a novel purple-pigmented bacterium isolated from Tianshan glacier, Xinjiang Municipality, China.</title>
        <authorList>
            <person name="Wang H."/>
        </authorList>
    </citation>
    <scope>NUCLEOTIDE SEQUENCE [LARGE SCALE GENOMIC DNA]</scope>
    <source>
        <strain evidence="2">B2</strain>
    </source>
</reference>
<dbReference type="Proteomes" id="UP000229897">
    <property type="component" value="Chromosome"/>
</dbReference>
<name>A0A2D2DNR9_9BURK</name>
<sequence length="431" mass="48464">MKKNLAALTGLLRKAGVQLRKKDYAASLAFADAALPILEELSDDDALDDDDATWSGYFQLRLACLDKLDMPDELAVTCEAVLERFPVDEDDLDDEELITLANVRTALTGLAVLAAARGDVDAAVESIERCFRLVASDAEHDDPFLDKYQQRAIVYLAAYRSAPDRYRDGFFASLHHLQYKARKIHGVNVDDAALAAYLTDPVYLAFKASHPVERLRTAAPGETWQAALGRFRAMAHELRVVRESPLWEGNFTLESAPVTAEDLAARQKKWGCKLPAALRGLYLEQGSVEVQNPEQSGSLRLYPANHRSMILFGGLVDMIVNLWGDRREFVEYFTDAEIDFLDANFFIFGHVKNSENSYTHLFFDREGRFGHITYDQNNWNKMAPHVKAMLKGKLTGTLSLDALMSEQIDVVIDRLIDRDDEARLNIDQATR</sequence>
<proteinExistence type="predicted"/>
<dbReference type="AlphaFoldDB" id="A0A2D2DNR9"/>
<evidence type="ECO:0000313" key="2">
    <source>
        <dbReference type="EMBL" id="ATQ76622.1"/>
    </source>
</evidence>
<dbReference type="RefSeq" id="WP_099877852.1">
    <property type="nucleotide sequence ID" value="NZ_CP024608.1"/>
</dbReference>
<dbReference type="SUPFAM" id="SSF160631">
    <property type="entry name" value="SMI1/KNR4-like"/>
    <property type="match status" value="1"/>
</dbReference>
<dbReference type="KEGG" id="mass:CR152_20460"/>
<dbReference type="EMBL" id="CP024608">
    <property type="protein sequence ID" value="ATQ76622.1"/>
    <property type="molecule type" value="Genomic_DNA"/>
</dbReference>
<dbReference type="InterPro" id="IPR037883">
    <property type="entry name" value="Knr4/Smi1-like_sf"/>
</dbReference>
<evidence type="ECO:0000313" key="3">
    <source>
        <dbReference type="Proteomes" id="UP000229897"/>
    </source>
</evidence>
<dbReference type="Pfam" id="PF09346">
    <property type="entry name" value="SMI1_KNR4"/>
    <property type="match status" value="1"/>
</dbReference>
<feature type="domain" description="Knr4/Smi1-like" evidence="1">
    <location>
        <begin position="257"/>
        <end position="391"/>
    </location>
</feature>
<protein>
    <recommendedName>
        <fullName evidence="1">Knr4/Smi1-like domain-containing protein</fullName>
    </recommendedName>
</protein>
<dbReference type="OrthoDB" id="6027566at2"/>
<dbReference type="InterPro" id="IPR018958">
    <property type="entry name" value="Knr4/Smi1-like_dom"/>
</dbReference>
<dbReference type="InterPro" id="IPR011990">
    <property type="entry name" value="TPR-like_helical_dom_sf"/>
</dbReference>